<keyword evidence="2" id="KW-1185">Reference proteome</keyword>
<evidence type="ECO:0000313" key="1">
    <source>
        <dbReference type="EMBL" id="CAF1292349.1"/>
    </source>
</evidence>
<comment type="caution">
    <text evidence="1">The sequence shown here is derived from an EMBL/GenBank/DDBJ whole genome shotgun (WGS) entry which is preliminary data.</text>
</comment>
<protein>
    <submittedName>
        <fullName evidence="1">Uncharacterized protein</fullName>
    </submittedName>
</protein>
<organism evidence="1 2">
    <name type="scientific">Adineta ricciae</name>
    <name type="common">Rotifer</name>
    <dbReference type="NCBI Taxonomy" id="249248"/>
    <lineage>
        <taxon>Eukaryota</taxon>
        <taxon>Metazoa</taxon>
        <taxon>Spiralia</taxon>
        <taxon>Gnathifera</taxon>
        <taxon>Rotifera</taxon>
        <taxon>Eurotatoria</taxon>
        <taxon>Bdelloidea</taxon>
        <taxon>Adinetida</taxon>
        <taxon>Adinetidae</taxon>
        <taxon>Adineta</taxon>
    </lineage>
</organism>
<name>A0A815D3C9_ADIRI</name>
<reference evidence="1" key="1">
    <citation type="submission" date="2021-02" db="EMBL/GenBank/DDBJ databases">
        <authorList>
            <person name="Nowell W R."/>
        </authorList>
    </citation>
    <scope>NUCLEOTIDE SEQUENCE</scope>
</reference>
<dbReference type="AlphaFoldDB" id="A0A815D3C9"/>
<gene>
    <name evidence="1" type="ORF">XAT740_LOCUS28409</name>
</gene>
<evidence type="ECO:0000313" key="2">
    <source>
        <dbReference type="Proteomes" id="UP000663828"/>
    </source>
</evidence>
<dbReference type="Proteomes" id="UP000663828">
    <property type="component" value="Unassembled WGS sequence"/>
</dbReference>
<accession>A0A815D3C9</accession>
<sequence>MNPVHQLILCESQSFQNNALGLQSLVFLFNPRDEISRNELMFLFHNDDDWHNLLVLPNRLTTIKNNN</sequence>
<dbReference type="EMBL" id="CAJNOR010002423">
    <property type="protein sequence ID" value="CAF1292349.1"/>
    <property type="molecule type" value="Genomic_DNA"/>
</dbReference>
<proteinExistence type="predicted"/>